<feature type="transmembrane region" description="Helical" evidence="1">
    <location>
        <begin position="70"/>
        <end position="92"/>
    </location>
</feature>
<accession>A0A2A9P6Z6</accession>
<feature type="transmembrane region" description="Helical" evidence="1">
    <location>
        <begin position="163"/>
        <end position="188"/>
    </location>
</feature>
<gene>
    <name evidence="2" type="ORF">XA68_16199</name>
</gene>
<reference evidence="2 3" key="1">
    <citation type="journal article" date="2015" name="BMC Genomics">
        <title>Gene expression during zombie ant biting behavior reflects the complexity underlying fungal parasitic behavioral manipulation.</title>
        <authorList>
            <person name="de Bekker C."/>
            <person name="Ohm R.A."/>
            <person name="Loreto R.G."/>
            <person name="Sebastian A."/>
            <person name="Albert I."/>
            <person name="Merrow M."/>
            <person name="Brachmann A."/>
            <person name="Hughes D.P."/>
        </authorList>
    </citation>
    <scope>NUCLEOTIDE SEQUENCE [LARGE SCALE GENOMIC DNA]</scope>
    <source>
        <strain evidence="2 3">SC16a</strain>
    </source>
</reference>
<dbReference type="STRING" id="268505.A0A2A9P6Z6"/>
<dbReference type="Proteomes" id="UP000037136">
    <property type="component" value="Unassembled WGS sequence"/>
</dbReference>
<organism evidence="2 3">
    <name type="scientific">Ophiocordyceps unilateralis</name>
    <name type="common">Zombie-ant fungus</name>
    <name type="synonym">Torrubia unilateralis</name>
    <dbReference type="NCBI Taxonomy" id="268505"/>
    <lineage>
        <taxon>Eukaryota</taxon>
        <taxon>Fungi</taxon>
        <taxon>Dikarya</taxon>
        <taxon>Ascomycota</taxon>
        <taxon>Pezizomycotina</taxon>
        <taxon>Sordariomycetes</taxon>
        <taxon>Hypocreomycetidae</taxon>
        <taxon>Hypocreales</taxon>
        <taxon>Ophiocordycipitaceae</taxon>
        <taxon>Ophiocordyceps</taxon>
    </lineage>
</organism>
<evidence type="ECO:0008006" key="4">
    <source>
        <dbReference type="Google" id="ProtNLM"/>
    </source>
</evidence>
<dbReference type="EMBL" id="LAZP02000537">
    <property type="protein sequence ID" value="PFH56642.1"/>
    <property type="molecule type" value="Genomic_DNA"/>
</dbReference>
<comment type="caution">
    <text evidence="2">The sequence shown here is derived from an EMBL/GenBank/DDBJ whole genome shotgun (WGS) entry which is preliminary data.</text>
</comment>
<evidence type="ECO:0000313" key="2">
    <source>
        <dbReference type="EMBL" id="PFH56642.1"/>
    </source>
</evidence>
<feature type="transmembrane region" description="Helical" evidence="1">
    <location>
        <begin position="99"/>
        <end position="123"/>
    </location>
</feature>
<name>A0A2A9P6Z6_OPHUN</name>
<sequence>MAATSLLSGTSLGYPYGRRVVGHIRTYKWPPWQLNFWIFVMLLASSSIVGVFATFIQMQAQLELPVPWYFPYYITVGCLAMLFIIGLFWLIANRRLLPAFVMMGAFMLFVMWLVGLVVVSIQLWGPNGSVQNNCNLYVFSQNPTGRSAETLAWMQQRNICQSWHLVFAMALIGAIFLVWVMIMAYQVFANS</sequence>
<keyword evidence="3" id="KW-1185">Reference proteome</keyword>
<evidence type="ECO:0000256" key="1">
    <source>
        <dbReference type="SAM" id="Phobius"/>
    </source>
</evidence>
<proteinExistence type="predicted"/>
<evidence type="ECO:0000313" key="3">
    <source>
        <dbReference type="Proteomes" id="UP000037136"/>
    </source>
</evidence>
<dbReference type="OrthoDB" id="3930290at2759"/>
<protein>
    <recommendedName>
        <fullName evidence="4">MARVEL domain-containing protein</fullName>
    </recommendedName>
</protein>
<keyword evidence="1" id="KW-0472">Membrane</keyword>
<keyword evidence="1" id="KW-0812">Transmembrane</keyword>
<feature type="transmembrane region" description="Helical" evidence="1">
    <location>
        <begin position="34"/>
        <end position="58"/>
    </location>
</feature>
<reference evidence="2 3" key="2">
    <citation type="journal article" date="2017" name="Sci. Rep.">
        <title>Ant-infecting Ophiocordyceps genomes reveal a high diversity of potential behavioral manipulation genes and a possible major role for enterotoxins.</title>
        <authorList>
            <person name="de Bekker C."/>
            <person name="Ohm R.A."/>
            <person name="Evans H.C."/>
            <person name="Brachmann A."/>
            <person name="Hughes D.P."/>
        </authorList>
    </citation>
    <scope>NUCLEOTIDE SEQUENCE [LARGE SCALE GENOMIC DNA]</scope>
    <source>
        <strain evidence="2 3">SC16a</strain>
    </source>
</reference>
<dbReference type="AlphaFoldDB" id="A0A2A9P6Z6"/>
<keyword evidence="1" id="KW-1133">Transmembrane helix</keyword>